<feature type="transmembrane region" description="Helical" evidence="5">
    <location>
        <begin position="180"/>
        <end position="207"/>
    </location>
</feature>
<evidence type="ECO:0000313" key="7">
    <source>
        <dbReference type="EMBL" id="PCI96138.1"/>
    </source>
</evidence>
<reference evidence="8" key="1">
    <citation type="submission" date="2017-08" db="EMBL/GenBank/DDBJ databases">
        <title>A dynamic microbial community with high functional redundancy inhabits the cold, oxic subseafloor aquifer.</title>
        <authorList>
            <person name="Tully B.J."/>
            <person name="Wheat C.G."/>
            <person name="Glazer B.T."/>
            <person name="Huber J.A."/>
        </authorList>
    </citation>
    <scope>NUCLEOTIDE SEQUENCE [LARGE SCALE GENOMIC DNA]</scope>
</reference>
<dbReference type="Proteomes" id="UP000217838">
    <property type="component" value="Unassembled WGS sequence"/>
</dbReference>
<gene>
    <name evidence="7" type="ORF">COB11_00220</name>
</gene>
<organism evidence="7 8">
    <name type="scientific">Aerophobetes bacterium</name>
    <dbReference type="NCBI Taxonomy" id="2030807"/>
    <lineage>
        <taxon>Bacteria</taxon>
        <taxon>Candidatus Aerophobota</taxon>
    </lineage>
</organism>
<comment type="subcellular location">
    <subcellularLocation>
        <location evidence="1">Membrane</location>
        <topology evidence="1">Multi-pass membrane protein</topology>
    </subcellularLocation>
</comment>
<dbReference type="EMBL" id="NVUU01000002">
    <property type="protein sequence ID" value="PCI96138.1"/>
    <property type="molecule type" value="Genomic_DNA"/>
</dbReference>
<comment type="caution">
    <text evidence="7">The sequence shown here is derived from an EMBL/GenBank/DDBJ whole genome shotgun (WGS) entry which is preliminary data.</text>
</comment>
<dbReference type="Pfam" id="PF04893">
    <property type="entry name" value="Yip1"/>
    <property type="match status" value="1"/>
</dbReference>
<evidence type="ECO:0000256" key="3">
    <source>
        <dbReference type="ARBA" id="ARBA00022989"/>
    </source>
</evidence>
<evidence type="ECO:0000256" key="2">
    <source>
        <dbReference type="ARBA" id="ARBA00022692"/>
    </source>
</evidence>
<dbReference type="AlphaFoldDB" id="A0A2A4YMV3"/>
<feature type="transmembrane region" description="Helical" evidence="5">
    <location>
        <begin position="147"/>
        <end position="168"/>
    </location>
</feature>
<feature type="domain" description="Yip1" evidence="6">
    <location>
        <begin position="11"/>
        <end position="199"/>
    </location>
</feature>
<evidence type="ECO:0000256" key="5">
    <source>
        <dbReference type="SAM" id="Phobius"/>
    </source>
</evidence>
<feature type="transmembrane region" description="Helical" evidence="5">
    <location>
        <begin position="61"/>
        <end position="87"/>
    </location>
</feature>
<evidence type="ECO:0000313" key="8">
    <source>
        <dbReference type="Proteomes" id="UP000217838"/>
    </source>
</evidence>
<name>A0A2A4YMV3_UNCAE</name>
<keyword evidence="4 5" id="KW-0472">Membrane</keyword>
<feature type="transmembrane region" description="Helical" evidence="5">
    <location>
        <begin position="107"/>
        <end position="127"/>
    </location>
</feature>
<accession>A0A2A4YMV3</accession>
<proteinExistence type="predicted"/>
<protein>
    <recommendedName>
        <fullName evidence="6">Yip1 domain-containing protein</fullName>
    </recommendedName>
</protein>
<evidence type="ECO:0000256" key="4">
    <source>
        <dbReference type="ARBA" id="ARBA00023136"/>
    </source>
</evidence>
<dbReference type="InterPro" id="IPR006977">
    <property type="entry name" value="Yip1_dom"/>
</dbReference>
<keyword evidence="3 5" id="KW-1133">Transmembrane helix</keyword>
<evidence type="ECO:0000256" key="1">
    <source>
        <dbReference type="ARBA" id="ARBA00004141"/>
    </source>
</evidence>
<sequence>MNQKLEENPWWSMWVKPKETIRNIINYNHSYCFIWLCLLYGFIESVHIAQGLSLGGYLPMWITLLISIALAIPVGAISFSLTSLFVYWTGKLIKATGTYKEIRASVAWSNVTTMFSVILVAILIVTFGNAVFFRNFYEASFSSAKAIVLILILVVEVVLAIWRLVIFIKSLAEVQGCSGWMAFLNVILASVLASILYFSIILCLSFVGKASFMQ</sequence>
<keyword evidence="2 5" id="KW-0812">Transmembrane</keyword>
<evidence type="ECO:0000259" key="6">
    <source>
        <dbReference type="Pfam" id="PF04893"/>
    </source>
</evidence>
<feature type="transmembrane region" description="Helical" evidence="5">
    <location>
        <begin position="31"/>
        <end position="49"/>
    </location>
</feature>
<dbReference type="GO" id="GO:0016020">
    <property type="term" value="C:membrane"/>
    <property type="evidence" value="ECO:0007669"/>
    <property type="project" value="UniProtKB-SubCell"/>
</dbReference>